<evidence type="ECO:0000313" key="2">
    <source>
        <dbReference type="EMBL" id="KAF1393330.1"/>
    </source>
</evidence>
<protein>
    <submittedName>
        <fullName evidence="2">Uncharacterized protein</fullName>
    </submittedName>
</protein>
<name>A0A6A5FG06_PERFL</name>
<feature type="region of interest" description="Disordered" evidence="1">
    <location>
        <begin position="1"/>
        <end position="22"/>
    </location>
</feature>
<evidence type="ECO:0000313" key="3">
    <source>
        <dbReference type="Proteomes" id="UP000465112"/>
    </source>
</evidence>
<sequence length="92" mass="10286">MDWQSAGDQEEPMDWEPAGTLYSPSARVLSKPTTRTNRNRWTGTKTRRNRWIVNETLCSTSASSSLYNHISMSISVGETVTVALRIPADKGQ</sequence>
<comment type="caution">
    <text evidence="2">The sequence shown here is derived from an EMBL/GenBank/DDBJ whole genome shotgun (WGS) entry which is preliminary data.</text>
</comment>
<reference evidence="2 3" key="1">
    <citation type="submission" date="2019-06" db="EMBL/GenBank/DDBJ databases">
        <title>A chromosome-scale genome assembly of the European perch, Perca fluviatilis.</title>
        <authorList>
            <person name="Roques C."/>
            <person name="Zahm M."/>
            <person name="Cabau C."/>
            <person name="Klopp C."/>
            <person name="Bouchez O."/>
            <person name="Donnadieu C."/>
            <person name="Kuhl H."/>
            <person name="Gislard M."/>
            <person name="Guendouz S."/>
            <person name="Journot L."/>
            <person name="Haffray P."/>
            <person name="Bestin A."/>
            <person name="Morvezen R."/>
            <person name="Feron R."/>
            <person name="Wen M."/>
            <person name="Jouanno E."/>
            <person name="Herpin A."/>
            <person name="Schartl M."/>
            <person name="Postlethwait J."/>
            <person name="Schaerlinger B."/>
            <person name="Chardard D."/>
            <person name="Lecocq T."/>
            <person name="Poncet C."/>
            <person name="Jaffrelo L."/>
            <person name="Lampietro C."/>
            <person name="Guiguen Y."/>
        </authorList>
    </citation>
    <scope>NUCLEOTIDE SEQUENCE [LARGE SCALE GENOMIC DNA]</scope>
    <source>
        <tissue evidence="2">Blood</tissue>
    </source>
</reference>
<dbReference type="EMBL" id="VHII01000003">
    <property type="protein sequence ID" value="KAF1393330.1"/>
    <property type="molecule type" value="Genomic_DNA"/>
</dbReference>
<keyword evidence="3" id="KW-1185">Reference proteome</keyword>
<evidence type="ECO:0000256" key="1">
    <source>
        <dbReference type="SAM" id="MobiDB-lite"/>
    </source>
</evidence>
<proteinExistence type="predicted"/>
<organism evidence="2 3">
    <name type="scientific">Perca fluviatilis</name>
    <name type="common">European perch</name>
    <dbReference type="NCBI Taxonomy" id="8168"/>
    <lineage>
        <taxon>Eukaryota</taxon>
        <taxon>Metazoa</taxon>
        <taxon>Chordata</taxon>
        <taxon>Craniata</taxon>
        <taxon>Vertebrata</taxon>
        <taxon>Euteleostomi</taxon>
        <taxon>Actinopterygii</taxon>
        <taxon>Neopterygii</taxon>
        <taxon>Teleostei</taxon>
        <taxon>Neoteleostei</taxon>
        <taxon>Acanthomorphata</taxon>
        <taxon>Eupercaria</taxon>
        <taxon>Perciformes</taxon>
        <taxon>Percoidei</taxon>
        <taxon>Percidae</taxon>
        <taxon>Percinae</taxon>
        <taxon>Perca</taxon>
    </lineage>
</organism>
<accession>A0A6A5FG06</accession>
<gene>
    <name evidence="2" type="ORF">PFLUV_G00037960</name>
</gene>
<dbReference type="AlphaFoldDB" id="A0A6A5FG06"/>
<dbReference type="Proteomes" id="UP000465112">
    <property type="component" value="Chromosome 3"/>
</dbReference>